<feature type="region of interest" description="Disordered" evidence="2">
    <location>
        <begin position="183"/>
        <end position="216"/>
    </location>
</feature>
<dbReference type="Pfam" id="PF10469">
    <property type="entry name" value="AKAP7_NLS"/>
    <property type="match status" value="1"/>
</dbReference>
<evidence type="ECO:0000313" key="5">
    <source>
        <dbReference type="Proteomes" id="UP000550707"/>
    </source>
</evidence>
<evidence type="ECO:0000256" key="1">
    <source>
        <dbReference type="PROSITE-ProRule" id="PRU00723"/>
    </source>
</evidence>
<evidence type="ECO:0000256" key="2">
    <source>
        <dbReference type="SAM" id="MobiDB-lite"/>
    </source>
</evidence>
<gene>
    <name evidence="4" type="ORF">HJG59_007635</name>
</gene>
<dbReference type="InterPro" id="IPR019510">
    <property type="entry name" value="AKAP7-like_phosphoesterase"/>
</dbReference>
<dbReference type="PROSITE" id="PS50103">
    <property type="entry name" value="ZF_C3H1"/>
    <property type="match status" value="1"/>
</dbReference>
<keyword evidence="1" id="KW-0863">Zinc-finger</keyword>
<dbReference type="InterPro" id="IPR040459">
    <property type="entry name" value="MJ1316"/>
</dbReference>
<dbReference type="InterPro" id="IPR000571">
    <property type="entry name" value="Znf_CCCH"/>
</dbReference>
<keyword evidence="4" id="KW-0675">Receptor</keyword>
<sequence>MAEAGAAESSPEEPPPPPACRFFLEGRCRFGARCRQAHPGAQALARPSSGAEAEAEAEAGPEARIKKPPLRTAAAVIQRIRWDPSLDPADFSVGYADRFLGVVEEPFGAFCWDQPLAALGPGLLAVPQHRIRYFRFRGRVVWDRASRTDRVFGSGSVEGRGPTILDALDRGNALGDRDVLGGRDAREAGEVHDNEDAHGVDVHDNEDAHGVEDSPGTREGQYCVAAPLAGAGAGARGPQSWAPDAGGEVCEGQGAGQSQKPGFPMDGARKSAEAGCQSQGQRGTYCGCPRAIPDDFPETEEGCQVEWGLGAWPKGCGETTMTGTKAPRQPRPTHFVALMVTEPELQASVAKAQNELVRAVPSCAAFMVPPQALHLTLALLRLAGPGETAAAVSALKRALSAPGLQVPPQLKFRQLVLLGPHVLCAPPSPSLENMAEVLSQRLAAEGLRVFQPLGGLHPHLTLAKVPRGAQGHLPTPVLSPDQELGSQFLRQLWLCRMGKAGGTYQPLAEIPLE</sequence>
<dbReference type="FunCoup" id="A0A7J8C8E2">
    <property type="interactions" value="18"/>
</dbReference>
<dbReference type="AlphaFoldDB" id="A0A7J8C8E2"/>
<keyword evidence="5" id="KW-1185">Reference proteome</keyword>
<dbReference type="Pfam" id="PF00642">
    <property type="entry name" value="zf-CCCH"/>
    <property type="match status" value="1"/>
</dbReference>
<dbReference type="Proteomes" id="UP000550707">
    <property type="component" value="Unassembled WGS sequence"/>
</dbReference>
<feature type="domain" description="C3H1-type" evidence="3">
    <location>
        <begin position="14"/>
        <end position="41"/>
    </location>
</feature>
<dbReference type="Gene3D" id="3.90.1140.10">
    <property type="entry name" value="Cyclic phosphodiesterase"/>
    <property type="match status" value="1"/>
</dbReference>
<dbReference type="PANTHER" id="PTHR46729">
    <property type="entry name" value="LEUKOCYTE RECEPTOR CLUSTER MEMBER 9"/>
    <property type="match status" value="1"/>
</dbReference>
<feature type="region of interest" description="Disordered" evidence="2">
    <location>
        <begin position="41"/>
        <end position="64"/>
    </location>
</feature>
<dbReference type="InterPro" id="IPR042653">
    <property type="entry name" value="Leng9"/>
</dbReference>
<organism evidence="4 5">
    <name type="scientific">Molossus molossus</name>
    <name type="common">Pallas' mastiff bat</name>
    <name type="synonym">Vespertilio molossus</name>
    <dbReference type="NCBI Taxonomy" id="27622"/>
    <lineage>
        <taxon>Eukaryota</taxon>
        <taxon>Metazoa</taxon>
        <taxon>Chordata</taxon>
        <taxon>Craniata</taxon>
        <taxon>Vertebrata</taxon>
        <taxon>Euteleostomi</taxon>
        <taxon>Mammalia</taxon>
        <taxon>Eutheria</taxon>
        <taxon>Laurasiatheria</taxon>
        <taxon>Chiroptera</taxon>
        <taxon>Yangochiroptera</taxon>
        <taxon>Molossidae</taxon>
        <taxon>Molossus</taxon>
    </lineage>
</organism>
<feature type="zinc finger region" description="C3H1-type" evidence="1">
    <location>
        <begin position="14"/>
        <end position="41"/>
    </location>
</feature>
<reference evidence="4 5" key="1">
    <citation type="journal article" date="2020" name="Nature">
        <title>Six reference-quality genomes reveal evolution of bat adaptations.</title>
        <authorList>
            <person name="Jebb D."/>
            <person name="Huang Z."/>
            <person name="Pippel M."/>
            <person name="Hughes G.M."/>
            <person name="Lavrichenko K."/>
            <person name="Devanna P."/>
            <person name="Winkler S."/>
            <person name="Jermiin L.S."/>
            <person name="Skirmuntt E.C."/>
            <person name="Katzourakis A."/>
            <person name="Burkitt-Gray L."/>
            <person name="Ray D.A."/>
            <person name="Sullivan K.A.M."/>
            <person name="Roscito J.G."/>
            <person name="Kirilenko B.M."/>
            <person name="Davalos L.M."/>
            <person name="Corthals A.P."/>
            <person name="Power M.L."/>
            <person name="Jones G."/>
            <person name="Ransome R.D."/>
            <person name="Dechmann D.K.N."/>
            <person name="Locatelli A.G."/>
            <person name="Puechmaille S.J."/>
            <person name="Fedrigo O."/>
            <person name="Jarvis E.D."/>
            <person name="Hiller M."/>
            <person name="Vernes S.C."/>
            <person name="Myers E.W."/>
            <person name="Teeling E.C."/>
        </authorList>
    </citation>
    <scope>NUCLEOTIDE SEQUENCE [LARGE SCALE GENOMIC DNA]</scope>
    <source>
        <strain evidence="4">MMolMol1</strain>
        <tissue evidence="4">Muscle</tissue>
    </source>
</reference>
<evidence type="ECO:0000259" key="3">
    <source>
        <dbReference type="PROSITE" id="PS50103"/>
    </source>
</evidence>
<name>A0A7J8C8E2_MOLMO</name>
<dbReference type="EMBL" id="JACASF010000021">
    <property type="protein sequence ID" value="KAF6407096.1"/>
    <property type="molecule type" value="Genomic_DNA"/>
</dbReference>
<evidence type="ECO:0000313" key="4">
    <source>
        <dbReference type="EMBL" id="KAF6407096.1"/>
    </source>
</evidence>
<proteinExistence type="predicted"/>
<dbReference type="InParanoid" id="A0A7J8C8E2"/>
<protein>
    <submittedName>
        <fullName evidence="4">Leukocyte receptor cluster member 9</fullName>
    </submittedName>
</protein>
<dbReference type="Gene3D" id="4.10.1000.10">
    <property type="entry name" value="Zinc finger, CCCH-type"/>
    <property type="match status" value="1"/>
</dbReference>
<keyword evidence="1" id="KW-0479">Metal-binding</keyword>
<dbReference type="Pfam" id="PF04457">
    <property type="entry name" value="MJ1316"/>
    <property type="match status" value="1"/>
</dbReference>
<dbReference type="SMART" id="SM00356">
    <property type="entry name" value="ZnF_C3H1"/>
    <property type="match status" value="1"/>
</dbReference>
<keyword evidence="1" id="KW-0862">Zinc</keyword>
<dbReference type="SUPFAM" id="SSF55144">
    <property type="entry name" value="LigT-like"/>
    <property type="match status" value="1"/>
</dbReference>
<dbReference type="GO" id="GO:0008270">
    <property type="term" value="F:zinc ion binding"/>
    <property type="evidence" value="ECO:0007669"/>
    <property type="project" value="UniProtKB-KW"/>
</dbReference>
<feature type="region of interest" description="Disordered" evidence="2">
    <location>
        <begin position="234"/>
        <end position="282"/>
    </location>
</feature>
<dbReference type="InterPro" id="IPR009097">
    <property type="entry name" value="Cyclic_Pdiesterase"/>
</dbReference>
<accession>A0A7J8C8E2</accession>
<comment type="caution">
    <text evidence="4">The sequence shown here is derived from an EMBL/GenBank/DDBJ whole genome shotgun (WGS) entry which is preliminary data.</text>
</comment>
<dbReference type="PANTHER" id="PTHR46729:SF1">
    <property type="entry name" value="LEUKOCYTE RECEPTOR CLUSTER MEMBER 9"/>
    <property type="match status" value="1"/>
</dbReference>